<dbReference type="AlphaFoldDB" id="A0AAV8X974"/>
<dbReference type="EMBL" id="JAPWTK010000942">
    <property type="protein sequence ID" value="KAJ8935056.1"/>
    <property type="molecule type" value="Genomic_DNA"/>
</dbReference>
<reference evidence="5" key="1">
    <citation type="journal article" date="2023" name="Insect Mol. Biol.">
        <title>Genome sequencing provides insights into the evolution of gene families encoding plant cell wall-degrading enzymes in longhorned beetles.</title>
        <authorList>
            <person name="Shin N.R."/>
            <person name="Okamura Y."/>
            <person name="Kirsch R."/>
            <person name="Pauchet Y."/>
        </authorList>
    </citation>
    <scope>NUCLEOTIDE SEQUENCE</scope>
    <source>
        <strain evidence="5">AMC_N1</strain>
    </source>
</reference>
<feature type="domain" description="Saposin B-type" evidence="4">
    <location>
        <begin position="25"/>
        <end position="103"/>
    </location>
</feature>
<keyword evidence="1" id="KW-1015">Disulfide bond</keyword>
<evidence type="ECO:0000313" key="5">
    <source>
        <dbReference type="EMBL" id="KAJ8935056.1"/>
    </source>
</evidence>
<proteinExistence type="predicted"/>
<dbReference type="InterPro" id="IPR039676">
    <property type="entry name" value="AOAH"/>
</dbReference>
<dbReference type="PANTHER" id="PTHR15010:SF0">
    <property type="entry name" value="ACYLOXYACYL HYDROLASE"/>
    <property type="match status" value="1"/>
</dbReference>
<dbReference type="GO" id="GO:0009104">
    <property type="term" value="P:lipopolysaccharide catabolic process"/>
    <property type="evidence" value="ECO:0007669"/>
    <property type="project" value="TreeGrafter"/>
</dbReference>
<feature type="chain" id="PRO_5043619907" description="Saposin B-type domain-containing protein" evidence="3">
    <location>
        <begin position="21"/>
        <end position="329"/>
    </location>
</feature>
<evidence type="ECO:0000259" key="4">
    <source>
        <dbReference type="PROSITE" id="PS50015"/>
    </source>
</evidence>
<organism evidence="5 6">
    <name type="scientific">Aromia moschata</name>
    <dbReference type="NCBI Taxonomy" id="1265417"/>
    <lineage>
        <taxon>Eukaryota</taxon>
        <taxon>Metazoa</taxon>
        <taxon>Ecdysozoa</taxon>
        <taxon>Arthropoda</taxon>
        <taxon>Hexapoda</taxon>
        <taxon>Insecta</taxon>
        <taxon>Pterygota</taxon>
        <taxon>Neoptera</taxon>
        <taxon>Endopterygota</taxon>
        <taxon>Coleoptera</taxon>
        <taxon>Polyphaga</taxon>
        <taxon>Cucujiformia</taxon>
        <taxon>Chrysomeloidea</taxon>
        <taxon>Cerambycidae</taxon>
        <taxon>Cerambycinae</taxon>
        <taxon>Callichromatini</taxon>
        <taxon>Aromia</taxon>
    </lineage>
</organism>
<dbReference type="Pfam" id="PF20825">
    <property type="entry name" value="Saposin"/>
    <property type="match status" value="1"/>
</dbReference>
<dbReference type="SMART" id="SM00741">
    <property type="entry name" value="SapB"/>
    <property type="match status" value="1"/>
</dbReference>
<name>A0AAV8X974_9CUCU</name>
<evidence type="ECO:0000313" key="6">
    <source>
        <dbReference type="Proteomes" id="UP001162162"/>
    </source>
</evidence>
<feature type="region of interest" description="Disordered" evidence="2">
    <location>
        <begin position="182"/>
        <end position="206"/>
    </location>
</feature>
<dbReference type="GO" id="GO:0050528">
    <property type="term" value="F:acyloxyacyl hydrolase activity"/>
    <property type="evidence" value="ECO:0007669"/>
    <property type="project" value="InterPro"/>
</dbReference>
<sequence length="329" mass="36867">MKGLFVLSVIFFACISRTQCRGVNGGMSCAVCTVLMGVAMQVAEVHEEDVVNATRRLCGYLPTFAKDECLVMVTKIEPAIETLSQKVGPDIFCLIYGTCKVDFGEPMCHLFPLPFLKGTPNFLTELELQRTKSGLPKVDVCDLPLIDDICKILNNSYSTLDAAEDFDQDGFSAITPARGADWKGRDCQDNDPGAYPGRTPEDYDTENDSNCNSIWGIDNKTKTPWEEIVCNESDHRGLIYIGDSIGAHFHMPQVWINPIEFIWPSLNASDIILDELDWPQFGFATGYKNITPNILIKGPTDSLYMRLRGRNRCNHRDYQNLSPKRGFQL</sequence>
<comment type="caution">
    <text evidence="5">The sequence shown here is derived from an EMBL/GenBank/DDBJ whole genome shotgun (WGS) entry which is preliminary data.</text>
</comment>
<evidence type="ECO:0000256" key="3">
    <source>
        <dbReference type="SAM" id="SignalP"/>
    </source>
</evidence>
<dbReference type="PANTHER" id="PTHR15010">
    <property type="entry name" value="ACYLOXYACYL HYDROLASE"/>
    <property type="match status" value="1"/>
</dbReference>
<protein>
    <recommendedName>
        <fullName evidence="4">Saposin B-type domain-containing protein</fullName>
    </recommendedName>
</protein>
<evidence type="ECO:0000256" key="2">
    <source>
        <dbReference type="SAM" id="MobiDB-lite"/>
    </source>
</evidence>
<dbReference type="PROSITE" id="PS50015">
    <property type="entry name" value="SAP_B"/>
    <property type="match status" value="1"/>
</dbReference>
<keyword evidence="6" id="KW-1185">Reference proteome</keyword>
<gene>
    <name evidence="5" type="ORF">NQ318_002685</name>
</gene>
<dbReference type="InterPro" id="IPR008139">
    <property type="entry name" value="SaposinB_dom"/>
</dbReference>
<dbReference type="SUPFAM" id="SSF47862">
    <property type="entry name" value="Saposin"/>
    <property type="match status" value="1"/>
</dbReference>
<keyword evidence="3" id="KW-0732">Signal</keyword>
<dbReference type="InterPro" id="IPR048593">
    <property type="entry name" value="AOAH_Saposin_N"/>
</dbReference>
<feature type="signal peptide" evidence="3">
    <location>
        <begin position="1"/>
        <end position="20"/>
    </location>
</feature>
<dbReference type="GO" id="GO:0005509">
    <property type="term" value="F:calcium ion binding"/>
    <property type="evidence" value="ECO:0007669"/>
    <property type="project" value="TreeGrafter"/>
</dbReference>
<dbReference type="Gene3D" id="1.10.225.10">
    <property type="entry name" value="Saposin-like"/>
    <property type="match status" value="1"/>
</dbReference>
<dbReference type="InterPro" id="IPR011001">
    <property type="entry name" value="Saposin-like"/>
</dbReference>
<accession>A0AAV8X974</accession>
<dbReference type="Proteomes" id="UP001162162">
    <property type="component" value="Unassembled WGS sequence"/>
</dbReference>
<evidence type="ECO:0000256" key="1">
    <source>
        <dbReference type="ARBA" id="ARBA00023157"/>
    </source>
</evidence>